<keyword evidence="5" id="KW-1185">Reference proteome</keyword>
<keyword evidence="2" id="KW-0378">Hydrolase</keyword>
<dbReference type="InterPro" id="IPR012337">
    <property type="entry name" value="RNaseH-like_sf"/>
</dbReference>
<feature type="domain" description="Integrase catalytic" evidence="3">
    <location>
        <begin position="1"/>
        <end position="108"/>
    </location>
</feature>
<sequence length="205" mass="23862">MNRLRALLNSTNNGTEFVNLEFSKFLKDNGVVHELTCMNTPQQNGVAERKNHHLVEVAKALLFQMMFKFKKSPLKNLSLKKPIMKQERKIDRHEKPTLVPQQVQLSKLYVRDDMIVTSDDKIEKLTLKEKLATQFEMKKLGKLKYFLGIEVAYYKQVQHDKTKHIEIDRHFIKEKLDCGLIVTPHVPMGLQVADIFTKGLPTSRF</sequence>
<name>A0A371ENN5_MUCPR</name>
<evidence type="ECO:0000313" key="5">
    <source>
        <dbReference type="Proteomes" id="UP000257109"/>
    </source>
</evidence>
<dbReference type="InterPro" id="IPR039537">
    <property type="entry name" value="Retrotran_Ty1/copia-like"/>
</dbReference>
<dbReference type="PROSITE" id="PS50994">
    <property type="entry name" value="INTEGRASE"/>
    <property type="match status" value="1"/>
</dbReference>
<organism evidence="4 5">
    <name type="scientific">Mucuna pruriens</name>
    <name type="common">Velvet bean</name>
    <name type="synonym">Dolichos pruriens</name>
    <dbReference type="NCBI Taxonomy" id="157652"/>
    <lineage>
        <taxon>Eukaryota</taxon>
        <taxon>Viridiplantae</taxon>
        <taxon>Streptophyta</taxon>
        <taxon>Embryophyta</taxon>
        <taxon>Tracheophyta</taxon>
        <taxon>Spermatophyta</taxon>
        <taxon>Magnoliopsida</taxon>
        <taxon>eudicotyledons</taxon>
        <taxon>Gunneridae</taxon>
        <taxon>Pentapetalae</taxon>
        <taxon>rosids</taxon>
        <taxon>fabids</taxon>
        <taxon>Fabales</taxon>
        <taxon>Fabaceae</taxon>
        <taxon>Papilionoideae</taxon>
        <taxon>50 kb inversion clade</taxon>
        <taxon>NPAAA clade</taxon>
        <taxon>indigoferoid/millettioid clade</taxon>
        <taxon>Phaseoleae</taxon>
        <taxon>Mucuna</taxon>
    </lineage>
</organism>
<dbReference type="Proteomes" id="UP000257109">
    <property type="component" value="Unassembled WGS sequence"/>
</dbReference>
<evidence type="ECO:0000259" key="3">
    <source>
        <dbReference type="PROSITE" id="PS50994"/>
    </source>
</evidence>
<dbReference type="InterPro" id="IPR013103">
    <property type="entry name" value="RVT_2"/>
</dbReference>
<protein>
    <recommendedName>
        <fullName evidence="3">Integrase catalytic domain-containing protein</fullName>
    </recommendedName>
</protein>
<reference evidence="4" key="1">
    <citation type="submission" date="2018-05" db="EMBL/GenBank/DDBJ databases">
        <title>Draft genome of Mucuna pruriens seed.</title>
        <authorList>
            <person name="Nnadi N.E."/>
            <person name="Vos R."/>
            <person name="Hasami M.H."/>
            <person name="Devisetty U.K."/>
            <person name="Aguiy J.C."/>
        </authorList>
    </citation>
    <scope>NUCLEOTIDE SEQUENCE [LARGE SCALE GENOMIC DNA]</scope>
    <source>
        <strain evidence="4">JCA_2017</strain>
    </source>
</reference>
<dbReference type="GO" id="GO:0003676">
    <property type="term" value="F:nucleic acid binding"/>
    <property type="evidence" value="ECO:0007669"/>
    <property type="project" value="InterPro"/>
</dbReference>
<accession>A0A371ENN5</accession>
<evidence type="ECO:0000313" key="4">
    <source>
        <dbReference type="EMBL" id="RDX67671.1"/>
    </source>
</evidence>
<dbReference type="GO" id="GO:0016787">
    <property type="term" value="F:hydrolase activity"/>
    <property type="evidence" value="ECO:0007669"/>
    <property type="project" value="UniProtKB-KW"/>
</dbReference>
<dbReference type="Gene3D" id="3.30.420.10">
    <property type="entry name" value="Ribonuclease H-like superfamily/Ribonuclease H"/>
    <property type="match status" value="1"/>
</dbReference>
<evidence type="ECO:0000256" key="2">
    <source>
        <dbReference type="ARBA" id="ARBA00022801"/>
    </source>
</evidence>
<dbReference type="Pfam" id="PF07727">
    <property type="entry name" value="RVT_2"/>
    <property type="match status" value="1"/>
</dbReference>
<dbReference type="AlphaFoldDB" id="A0A371ENN5"/>
<keyword evidence="1" id="KW-0479">Metal-binding</keyword>
<proteinExistence type="predicted"/>
<dbReference type="InterPro" id="IPR036397">
    <property type="entry name" value="RNaseH_sf"/>
</dbReference>
<dbReference type="SUPFAM" id="SSF53098">
    <property type="entry name" value="Ribonuclease H-like"/>
    <property type="match status" value="1"/>
</dbReference>
<dbReference type="PANTHER" id="PTHR42648">
    <property type="entry name" value="TRANSPOSASE, PUTATIVE-RELATED"/>
    <property type="match status" value="1"/>
</dbReference>
<dbReference type="GO" id="GO:0015074">
    <property type="term" value="P:DNA integration"/>
    <property type="evidence" value="ECO:0007669"/>
    <property type="project" value="InterPro"/>
</dbReference>
<feature type="non-terminal residue" evidence="4">
    <location>
        <position position="1"/>
    </location>
</feature>
<dbReference type="OrthoDB" id="6782018at2759"/>
<dbReference type="EMBL" id="QJKJ01012888">
    <property type="protein sequence ID" value="RDX67671.1"/>
    <property type="molecule type" value="Genomic_DNA"/>
</dbReference>
<dbReference type="GO" id="GO:0046872">
    <property type="term" value="F:metal ion binding"/>
    <property type="evidence" value="ECO:0007669"/>
    <property type="project" value="UniProtKB-KW"/>
</dbReference>
<dbReference type="InterPro" id="IPR001584">
    <property type="entry name" value="Integrase_cat-core"/>
</dbReference>
<dbReference type="CDD" id="cd09272">
    <property type="entry name" value="RNase_HI_RT_Ty1"/>
    <property type="match status" value="1"/>
</dbReference>
<comment type="caution">
    <text evidence="4">The sequence shown here is derived from an EMBL/GenBank/DDBJ whole genome shotgun (WGS) entry which is preliminary data.</text>
</comment>
<dbReference type="STRING" id="157652.A0A371ENN5"/>
<evidence type="ECO:0000256" key="1">
    <source>
        <dbReference type="ARBA" id="ARBA00022723"/>
    </source>
</evidence>
<dbReference type="PANTHER" id="PTHR42648:SF28">
    <property type="entry name" value="TRANSPOSON-ENCODED PROTEIN WITH RIBONUCLEASE H-LIKE AND RETROVIRUS ZINC FINGER-LIKE DOMAINS"/>
    <property type="match status" value="1"/>
</dbReference>
<gene>
    <name evidence="4" type="ORF">CR513_53416</name>
</gene>